<dbReference type="InterPro" id="IPR012340">
    <property type="entry name" value="NA-bd_OB-fold"/>
</dbReference>
<dbReference type="Proteomes" id="UP000247536">
    <property type="component" value="Unassembled WGS sequence"/>
</dbReference>
<dbReference type="PROSITE" id="PS51687">
    <property type="entry name" value="SAM_MT_RNA_M5U"/>
    <property type="match status" value="1"/>
</dbReference>
<dbReference type="InterPro" id="IPR029063">
    <property type="entry name" value="SAM-dependent_MTases_sf"/>
</dbReference>
<dbReference type="RefSeq" id="WP_110789667.1">
    <property type="nucleotide sequence ID" value="NZ_QJRY01000001.1"/>
</dbReference>
<evidence type="ECO:0000256" key="5">
    <source>
        <dbReference type="ARBA" id="ARBA00023014"/>
    </source>
</evidence>
<dbReference type="PANTHER" id="PTHR11061:SF49">
    <property type="entry name" value="23S RRNA (URACIL(1939)-C(5))-METHYLTRANSFERASE RLMD"/>
    <property type="match status" value="1"/>
</dbReference>
<keyword evidence="1" id="KW-0408">Iron</keyword>
<keyword evidence="3 6" id="KW-0808">Transferase</keyword>
<dbReference type="PROSITE" id="PS01230">
    <property type="entry name" value="TRMA_1"/>
    <property type="match status" value="1"/>
</dbReference>
<comment type="caution">
    <text evidence="8">The sequence shown here is derived from an EMBL/GenBank/DDBJ whole genome shotgun (WGS) entry which is preliminary data.</text>
</comment>
<evidence type="ECO:0000256" key="1">
    <source>
        <dbReference type="ARBA" id="ARBA00022485"/>
    </source>
</evidence>
<protein>
    <submittedName>
        <fullName evidence="8">RNA methyltransferase</fullName>
    </submittedName>
</protein>
<dbReference type="PANTHER" id="PTHR11061">
    <property type="entry name" value="RNA M5U METHYLTRANSFERASE"/>
    <property type="match status" value="1"/>
</dbReference>
<dbReference type="Gene3D" id="2.40.50.140">
    <property type="entry name" value="Nucleic acid-binding proteins"/>
    <property type="match status" value="1"/>
</dbReference>
<dbReference type="EMBL" id="QJRY01000001">
    <property type="protein sequence ID" value="PYB77234.1"/>
    <property type="molecule type" value="Genomic_DNA"/>
</dbReference>
<dbReference type="InterPro" id="IPR030390">
    <property type="entry name" value="MeTrfase_TrmA_AS"/>
</dbReference>
<dbReference type="SUPFAM" id="SSF53335">
    <property type="entry name" value="S-adenosyl-L-methionine-dependent methyltransferases"/>
    <property type="match status" value="1"/>
</dbReference>
<feature type="binding site" evidence="6">
    <location>
        <position position="299"/>
    </location>
    <ligand>
        <name>S-adenosyl-L-methionine</name>
        <dbReference type="ChEBI" id="CHEBI:59789"/>
    </ligand>
</feature>
<dbReference type="InterPro" id="IPR010280">
    <property type="entry name" value="U5_MeTrfase_fam"/>
</dbReference>
<dbReference type="Pfam" id="PF05958">
    <property type="entry name" value="tRNA_U5-meth_tr"/>
    <property type="match status" value="1"/>
</dbReference>
<evidence type="ECO:0000313" key="8">
    <source>
        <dbReference type="EMBL" id="PYB77234.1"/>
    </source>
</evidence>
<dbReference type="GO" id="GO:0008168">
    <property type="term" value="F:methyltransferase activity"/>
    <property type="evidence" value="ECO:0007669"/>
    <property type="project" value="UniProtKB-KW"/>
</dbReference>
<keyword evidence="1" id="KW-0004">4Fe-4S</keyword>
<evidence type="ECO:0000256" key="7">
    <source>
        <dbReference type="PROSITE-ProRule" id="PRU10015"/>
    </source>
</evidence>
<accession>A0ABX5NX77</accession>
<evidence type="ECO:0000256" key="2">
    <source>
        <dbReference type="ARBA" id="ARBA00022603"/>
    </source>
</evidence>
<dbReference type="Gene3D" id="2.40.50.1070">
    <property type="match status" value="1"/>
</dbReference>
<feature type="active site" evidence="7">
    <location>
        <position position="373"/>
    </location>
</feature>
<sequence length="416" mass="44359">MSAETVTISSLGAKGDGVAHDSNGPIFVPFALPGETVSIARVKSEGTIMSFATTSPDRVQPPCRHFGPDGVGGTCGGCSLQHLAKAPYNEFKRQILIDALKSKGLEAPVGDIFEAAPHQRRRLVFTVRRRESGIVIGINQAETHHVVKIEECPIASNGILSRMDAIYTIARAAGSDAFRITVTETLTGLDISLDGLRGGLGDQERRAVTNAVIKLKGIARVSANGEIVIEPNKPLLDFDGARVALPPGGFTQATLEAEAHMAELAIAHIGKAKKVADLFAGVGTFALRIARKASVFAVESDEKAIKALDQGARTTQGLKPVSIERRDLFRRPLMTSEFKTFDAVVFDPPRAGAEAQCLELAKSQVKKIVAISCNPLTLARDLAILTAGGYRIDKVTPIDQFLWSPHVEAVATLTKG</sequence>
<keyword evidence="9" id="KW-1185">Reference proteome</keyword>
<keyword evidence="4 6" id="KW-0949">S-adenosyl-L-methionine</keyword>
<comment type="similarity">
    <text evidence="6">Belongs to the class I-like SAM-binding methyltransferase superfamily. RNA M5U methyltransferase family.</text>
</comment>
<dbReference type="CDD" id="cd02440">
    <property type="entry name" value="AdoMet_MTases"/>
    <property type="match status" value="1"/>
</dbReference>
<feature type="binding site" evidence="6">
    <location>
        <position position="279"/>
    </location>
    <ligand>
        <name>S-adenosyl-L-methionine</name>
        <dbReference type="ChEBI" id="CHEBI:59789"/>
    </ligand>
</feature>
<keyword evidence="5" id="KW-0411">Iron-sulfur</keyword>
<evidence type="ECO:0000256" key="6">
    <source>
        <dbReference type="PROSITE-ProRule" id="PRU01024"/>
    </source>
</evidence>
<evidence type="ECO:0000256" key="4">
    <source>
        <dbReference type="ARBA" id="ARBA00022691"/>
    </source>
</evidence>
<keyword evidence="1" id="KW-0479">Metal-binding</keyword>
<feature type="binding site" evidence="6">
    <location>
        <position position="252"/>
    </location>
    <ligand>
        <name>S-adenosyl-L-methionine</name>
        <dbReference type="ChEBI" id="CHEBI:59789"/>
    </ligand>
</feature>
<name>A0ABX5NX77_9HYPH</name>
<proteinExistence type="inferred from homology"/>
<evidence type="ECO:0000313" key="9">
    <source>
        <dbReference type="Proteomes" id="UP000247536"/>
    </source>
</evidence>
<dbReference type="SUPFAM" id="SSF50249">
    <property type="entry name" value="Nucleic acid-binding proteins"/>
    <property type="match status" value="1"/>
</dbReference>
<reference evidence="8 9" key="1">
    <citation type="submission" date="2018-06" db="EMBL/GenBank/DDBJ databases">
        <title>Rhizobium wuzhouense sp. nov., isolated from roots of Oryza officinalis.</title>
        <authorList>
            <person name="Yuan T."/>
        </authorList>
    </citation>
    <scope>NUCLEOTIDE SEQUENCE [LARGE SCALE GENOMIC DNA]</scope>
    <source>
        <strain evidence="8 9">W44</strain>
    </source>
</reference>
<dbReference type="GO" id="GO:0032259">
    <property type="term" value="P:methylation"/>
    <property type="evidence" value="ECO:0007669"/>
    <property type="project" value="UniProtKB-KW"/>
</dbReference>
<keyword evidence="2 6" id="KW-0489">Methyltransferase</keyword>
<gene>
    <name evidence="8" type="ORF">DMY87_02365</name>
</gene>
<feature type="active site" description="Nucleophile" evidence="6">
    <location>
        <position position="373"/>
    </location>
</feature>
<feature type="binding site" evidence="6">
    <location>
        <position position="347"/>
    </location>
    <ligand>
        <name>S-adenosyl-L-methionine</name>
        <dbReference type="ChEBI" id="CHEBI:59789"/>
    </ligand>
</feature>
<organism evidence="8 9">
    <name type="scientific">Rhizobium wuzhouense</name>
    <dbReference type="NCBI Taxonomy" id="1986026"/>
    <lineage>
        <taxon>Bacteria</taxon>
        <taxon>Pseudomonadati</taxon>
        <taxon>Pseudomonadota</taxon>
        <taxon>Alphaproteobacteria</taxon>
        <taxon>Hyphomicrobiales</taxon>
        <taxon>Rhizobiaceae</taxon>
        <taxon>Rhizobium/Agrobacterium group</taxon>
        <taxon>Rhizobium</taxon>
    </lineage>
</organism>
<evidence type="ECO:0000256" key="3">
    <source>
        <dbReference type="ARBA" id="ARBA00022679"/>
    </source>
</evidence>
<dbReference type="Gene3D" id="3.40.50.150">
    <property type="entry name" value="Vaccinia Virus protein VP39"/>
    <property type="match status" value="1"/>
</dbReference>